<accession>A0A3E0GZF3</accession>
<feature type="compositionally biased region" description="Polar residues" evidence="1">
    <location>
        <begin position="70"/>
        <end position="91"/>
    </location>
</feature>
<feature type="transmembrane region" description="Helical" evidence="2">
    <location>
        <begin position="147"/>
        <end position="168"/>
    </location>
</feature>
<keyword evidence="2" id="KW-1133">Transmembrane helix</keyword>
<feature type="region of interest" description="Disordered" evidence="1">
    <location>
        <begin position="1"/>
        <end position="123"/>
    </location>
</feature>
<dbReference type="EMBL" id="QUNO01000018">
    <property type="protein sequence ID" value="REH35237.1"/>
    <property type="molecule type" value="Genomic_DNA"/>
</dbReference>
<organism evidence="3 4">
    <name type="scientific">Kutzneria buriramensis</name>
    <dbReference type="NCBI Taxonomy" id="1045776"/>
    <lineage>
        <taxon>Bacteria</taxon>
        <taxon>Bacillati</taxon>
        <taxon>Actinomycetota</taxon>
        <taxon>Actinomycetes</taxon>
        <taxon>Pseudonocardiales</taxon>
        <taxon>Pseudonocardiaceae</taxon>
        <taxon>Kutzneria</taxon>
    </lineage>
</organism>
<feature type="compositionally biased region" description="Low complexity" evidence="1">
    <location>
        <begin position="13"/>
        <end position="40"/>
    </location>
</feature>
<reference evidence="3 4" key="1">
    <citation type="submission" date="2018-08" db="EMBL/GenBank/DDBJ databases">
        <title>Genomic Encyclopedia of Archaeal and Bacterial Type Strains, Phase II (KMG-II): from individual species to whole genera.</title>
        <authorList>
            <person name="Goeker M."/>
        </authorList>
    </citation>
    <scope>NUCLEOTIDE SEQUENCE [LARGE SCALE GENOMIC DNA]</scope>
    <source>
        <strain evidence="3 4">DSM 45791</strain>
    </source>
</reference>
<keyword evidence="2" id="KW-0472">Membrane</keyword>
<sequence>MDDQSTGAPPENPGTGAPEQPTPTTGQPPAAPQSPRQPTAEAPQSLRQPGAPTANLPQSPWQPGVPTANVPVSSWQPGTPTASLPQSSWQPTTPPAASWQPQQAWPDPGPWHPPLKADAGLPPSWHAPLRTDLIPLPQPRKRRRTRIILIAAAVVVLLIAGVTTWLAWPPDRSPFEQAVANLAAQPVVNYTSTLPDGTVFDGRVTKQGDSVGWLTGDTMVKFRYMILNGQLFVRVDGNVLPHGISGDFDANRLKNRWITGDLGALASLANQNVTPTAIADRLRAEVAATPKLPTPSDDGTLVDGVPVLKADTPNGTLYVAKDQPYRVVRWIDKGTRKSTVAFADPGRKLQLNGTRASYSGLGTVDFTPMDADDVDRTYDDLEADTGQLGDAVNTGMVFHLDDIDNLDSYNKCEQTGCTVTAHLTSAISGSLGQLPSTVDVQMTAEVSVDGIPAGSCSTTAKEPSHGSYALSCVDTDMHAAFAQADAKALADALAKSNPNDDYVYYSVLAEVHVYPYALASLDLTAVGKRLESARPDHACGWTDKGGAGRTTLNLYDKFDARLDTARFPDFEIHVFQDGRPYGDFGPSGWFAKQGGVAVPAGPPAKLNDLLKNAAVAFMKASGTLKDGDDTSGDKWKRPASHC</sequence>
<evidence type="ECO:0000313" key="4">
    <source>
        <dbReference type="Proteomes" id="UP000256269"/>
    </source>
</evidence>
<keyword evidence="4" id="KW-1185">Reference proteome</keyword>
<evidence type="ECO:0000256" key="2">
    <source>
        <dbReference type="SAM" id="Phobius"/>
    </source>
</evidence>
<keyword evidence="2" id="KW-0812">Transmembrane</keyword>
<evidence type="ECO:0000313" key="3">
    <source>
        <dbReference type="EMBL" id="REH35237.1"/>
    </source>
</evidence>
<dbReference type="Proteomes" id="UP000256269">
    <property type="component" value="Unassembled WGS sequence"/>
</dbReference>
<proteinExistence type="predicted"/>
<comment type="caution">
    <text evidence="3">The sequence shown here is derived from an EMBL/GenBank/DDBJ whole genome shotgun (WGS) entry which is preliminary data.</text>
</comment>
<evidence type="ECO:0000256" key="1">
    <source>
        <dbReference type="SAM" id="MobiDB-lite"/>
    </source>
</evidence>
<name>A0A3E0GZF3_9PSEU</name>
<protein>
    <submittedName>
        <fullName evidence="3">Uncharacterized protein</fullName>
    </submittedName>
</protein>
<gene>
    <name evidence="3" type="ORF">BCF44_11897</name>
</gene>
<dbReference type="AlphaFoldDB" id="A0A3E0GZF3"/>